<evidence type="ECO:0000313" key="2">
    <source>
        <dbReference type="EMBL" id="TKB48645.1"/>
    </source>
</evidence>
<evidence type="ECO:0000313" key="3">
    <source>
        <dbReference type="Proteomes" id="UP000305674"/>
    </source>
</evidence>
<keyword evidence="1" id="KW-0732">Signal</keyword>
<organism evidence="2 3">
    <name type="scientific">Ferrimonas sediminicola</name>
    <dbReference type="NCBI Taxonomy" id="2569538"/>
    <lineage>
        <taxon>Bacteria</taxon>
        <taxon>Pseudomonadati</taxon>
        <taxon>Pseudomonadota</taxon>
        <taxon>Gammaproteobacteria</taxon>
        <taxon>Alteromonadales</taxon>
        <taxon>Ferrimonadaceae</taxon>
        <taxon>Ferrimonas</taxon>
    </lineage>
</organism>
<evidence type="ECO:0000256" key="1">
    <source>
        <dbReference type="SAM" id="SignalP"/>
    </source>
</evidence>
<name>A0A4U1BF60_9GAMM</name>
<feature type="chain" id="PRO_5021033650" evidence="1">
    <location>
        <begin position="37"/>
        <end position="258"/>
    </location>
</feature>
<keyword evidence="3" id="KW-1185">Reference proteome</keyword>
<gene>
    <name evidence="2" type="ORF">FCL40_10830</name>
</gene>
<protein>
    <submittedName>
        <fullName evidence="2">DUF481 domain-containing protein</fullName>
    </submittedName>
</protein>
<comment type="caution">
    <text evidence="2">The sequence shown here is derived from an EMBL/GenBank/DDBJ whole genome shotgun (WGS) entry which is preliminary data.</text>
</comment>
<dbReference type="Pfam" id="PF04338">
    <property type="entry name" value="DUF481"/>
    <property type="match status" value="1"/>
</dbReference>
<accession>A0A4U1BF60</accession>
<dbReference type="AlphaFoldDB" id="A0A4U1BF60"/>
<dbReference type="Proteomes" id="UP000305674">
    <property type="component" value="Unassembled WGS sequence"/>
</dbReference>
<feature type="signal peptide" evidence="1">
    <location>
        <begin position="1"/>
        <end position="36"/>
    </location>
</feature>
<dbReference type="OrthoDB" id="5292716at2"/>
<dbReference type="InterPro" id="IPR007433">
    <property type="entry name" value="DUF481"/>
</dbReference>
<dbReference type="EMBL" id="SWCI01000006">
    <property type="protein sequence ID" value="TKB48645.1"/>
    <property type="molecule type" value="Genomic_DNA"/>
</dbReference>
<proteinExistence type="predicted"/>
<reference evidence="2 3" key="1">
    <citation type="submission" date="2019-04" db="EMBL/GenBank/DDBJ databases">
        <authorList>
            <person name="Hwang J.C."/>
        </authorList>
    </citation>
    <scope>NUCLEOTIDE SEQUENCE [LARGE SCALE GENOMIC DNA]</scope>
    <source>
        <strain evidence="2 3">IMCC35001</strain>
    </source>
</reference>
<sequence>MTQGQHAVKGCSSKDWMMNKTTLAITLVVVSASALAEDATAPVGNAELGFSNTTGNSEVTTVKGKVEYKHWLSKFENRYLLEALYVEDDQQVSKERYYAEAQSNYRFGEHAYLFGFASNDIDKFSGYHYVATAAAGVGRRLYQGNKIHLDGEIGPGYSYKRVDPVQAPGEPNESSIIARANLDFWWAFSDNAEFRQKLASDVSLSGNATITKAESSVTASLVGSLAMKFAFSVKHTTKPVDAKESLDTETSMTLLYKF</sequence>